<dbReference type="RefSeq" id="WP_234849413.1">
    <property type="nucleotide sequence ID" value="NZ_BAAART010000163.1"/>
</dbReference>
<keyword evidence="1" id="KW-1133">Transmembrane helix</keyword>
<keyword evidence="1" id="KW-0472">Membrane</keyword>
<organism evidence="2 3">
    <name type="scientific">Streptomyces indiaensis</name>
    <dbReference type="NCBI Taxonomy" id="284033"/>
    <lineage>
        <taxon>Bacteria</taxon>
        <taxon>Bacillati</taxon>
        <taxon>Actinomycetota</taxon>
        <taxon>Actinomycetes</taxon>
        <taxon>Kitasatosporales</taxon>
        <taxon>Streptomycetaceae</taxon>
        <taxon>Streptomyces</taxon>
    </lineage>
</organism>
<evidence type="ECO:0000313" key="2">
    <source>
        <dbReference type="EMBL" id="GAA2255001.1"/>
    </source>
</evidence>
<sequence>MVPGAAGTFTLLAAISWWYSTFTGREFLAGRTRCWFLIVFVAALSMTAGIIAAQGRGVGAVVLTAMVTTIGMLGLWLLPPTLSPRLLDALPKRGQRSARR</sequence>
<name>A0ABN3EDD7_9ACTN</name>
<dbReference type="EMBL" id="BAAART010000163">
    <property type="protein sequence ID" value="GAA2255001.1"/>
    <property type="molecule type" value="Genomic_DNA"/>
</dbReference>
<proteinExistence type="predicted"/>
<comment type="caution">
    <text evidence="2">The sequence shown here is derived from an EMBL/GenBank/DDBJ whole genome shotgun (WGS) entry which is preliminary data.</text>
</comment>
<accession>A0ABN3EDD7</accession>
<keyword evidence="1" id="KW-0812">Transmembrane</keyword>
<feature type="transmembrane region" description="Helical" evidence="1">
    <location>
        <begin position="58"/>
        <end position="78"/>
    </location>
</feature>
<evidence type="ECO:0000313" key="3">
    <source>
        <dbReference type="Proteomes" id="UP001501474"/>
    </source>
</evidence>
<gene>
    <name evidence="2" type="ORF">GCM10010104_59970</name>
</gene>
<keyword evidence="3" id="KW-1185">Reference proteome</keyword>
<reference evidence="2 3" key="1">
    <citation type="journal article" date="2019" name="Int. J. Syst. Evol. Microbiol.">
        <title>The Global Catalogue of Microorganisms (GCM) 10K type strain sequencing project: providing services to taxonomists for standard genome sequencing and annotation.</title>
        <authorList>
            <consortium name="The Broad Institute Genomics Platform"/>
            <consortium name="The Broad Institute Genome Sequencing Center for Infectious Disease"/>
            <person name="Wu L."/>
            <person name="Ma J."/>
        </authorList>
    </citation>
    <scope>NUCLEOTIDE SEQUENCE [LARGE SCALE GENOMIC DNA]</scope>
    <source>
        <strain evidence="2 3">JCM 3053</strain>
    </source>
</reference>
<protein>
    <submittedName>
        <fullName evidence="2">Uncharacterized protein</fullName>
    </submittedName>
</protein>
<feature type="transmembrane region" description="Helical" evidence="1">
    <location>
        <begin position="6"/>
        <end position="22"/>
    </location>
</feature>
<evidence type="ECO:0000256" key="1">
    <source>
        <dbReference type="SAM" id="Phobius"/>
    </source>
</evidence>
<dbReference type="Proteomes" id="UP001501474">
    <property type="component" value="Unassembled WGS sequence"/>
</dbReference>
<feature type="transmembrane region" description="Helical" evidence="1">
    <location>
        <begin position="34"/>
        <end position="52"/>
    </location>
</feature>